<evidence type="ECO:0000256" key="5">
    <source>
        <dbReference type="ARBA" id="ARBA00023004"/>
    </source>
</evidence>
<evidence type="ECO:0000256" key="4">
    <source>
        <dbReference type="ARBA" id="ARBA00022737"/>
    </source>
</evidence>
<dbReference type="Gene3D" id="3.30.70.20">
    <property type="match status" value="1"/>
</dbReference>
<name>A0A7W0CBK1_9BACT</name>
<evidence type="ECO:0000256" key="1">
    <source>
        <dbReference type="ARBA" id="ARBA00001966"/>
    </source>
</evidence>
<protein>
    <submittedName>
        <fullName evidence="9">Pyruvate ferredoxin oxidoreductase delta subunit</fullName>
        <ecNumber evidence="9">1.2.7.1</ecNumber>
    </submittedName>
</protein>
<evidence type="ECO:0000256" key="6">
    <source>
        <dbReference type="ARBA" id="ARBA00023014"/>
    </source>
</evidence>
<dbReference type="PANTHER" id="PTHR43724:SF1">
    <property type="entry name" value="PYRUVATE SYNTHASE SUBUNIT PORD"/>
    <property type="match status" value="1"/>
</dbReference>
<feature type="region of interest" description="Disordered" evidence="7">
    <location>
        <begin position="1"/>
        <end position="40"/>
    </location>
</feature>
<dbReference type="InterPro" id="IPR017900">
    <property type="entry name" value="4Fe4S_Fe_S_CS"/>
</dbReference>
<dbReference type="PROSITE" id="PS51379">
    <property type="entry name" value="4FE4S_FER_2"/>
    <property type="match status" value="1"/>
</dbReference>
<keyword evidence="9" id="KW-0670">Pyruvate</keyword>
<dbReference type="EMBL" id="JACDUS010000012">
    <property type="protein sequence ID" value="MBA2882715.1"/>
    <property type="molecule type" value="Genomic_DNA"/>
</dbReference>
<evidence type="ECO:0000313" key="9">
    <source>
        <dbReference type="EMBL" id="MBA2882715.1"/>
    </source>
</evidence>
<keyword evidence="10" id="KW-1185">Reference proteome</keyword>
<reference evidence="9 10" key="1">
    <citation type="submission" date="2020-07" db="EMBL/GenBank/DDBJ databases">
        <title>Genomic Encyclopedia of Type Strains, Phase IV (KMG-IV): sequencing the most valuable type-strain genomes for metagenomic binning, comparative biology and taxonomic classification.</title>
        <authorList>
            <person name="Goeker M."/>
        </authorList>
    </citation>
    <scope>NUCLEOTIDE SEQUENCE [LARGE SCALE GENOMIC DNA]</scope>
    <source>
        <strain evidence="9 10">DSM 17721</strain>
    </source>
</reference>
<dbReference type="PROSITE" id="PS00198">
    <property type="entry name" value="4FE4S_FER_1"/>
    <property type="match status" value="1"/>
</dbReference>
<comment type="caution">
    <text evidence="9">The sequence shown here is derived from an EMBL/GenBank/DDBJ whole genome shotgun (WGS) entry which is preliminary data.</text>
</comment>
<keyword evidence="4" id="KW-0677">Repeat</keyword>
<keyword evidence="9" id="KW-0560">Oxidoreductase</keyword>
<dbReference type="PANTHER" id="PTHR43724">
    <property type="entry name" value="PYRUVATE SYNTHASE SUBUNIT PORD"/>
    <property type="match status" value="1"/>
</dbReference>
<keyword evidence="2" id="KW-0004">4Fe-4S</keyword>
<accession>A0A7W0CBK1</accession>
<dbReference type="EC" id="1.2.7.1" evidence="9"/>
<keyword evidence="3" id="KW-0479">Metal-binding</keyword>
<dbReference type="NCBIfam" id="TIGR02179">
    <property type="entry name" value="PorD_KorD"/>
    <property type="match status" value="1"/>
</dbReference>
<dbReference type="AlphaFoldDB" id="A0A7W0CBK1"/>
<evidence type="ECO:0000256" key="3">
    <source>
        <dbReference type="ARBA" id="ARBA00022723"/>
    </source>
</evidence>
<keyword evidence="6" id="KW-0411">Iron-sulfur</keyword>
<evidence type="ECO:0000259" key="8">
    <source>
        <dbReference type="PROSITE" id="PS51379"/>
    </source>
</evidence>
<proteinExistence type="predicted"/>
<dbReference type="RefSeq" id="WP_181552341.1">
    <property type="nucleotide sequence ID" value="NZ_JACDUS010000012.1"/>
</dbReference>
<sequence length="115" mass="12726">MNDVKNPGNSGNDPKKQEKFACRTSHSEPGPGDGGRTGSWRVLRPVIDLDKCIPAKRNKAACFNCWLYCPDGVITKTIPPTIDYEYCKGCEICAEECPADAITMVEETLILMEEK</sequence>
<dbReference type="InterPro" id="IPR017896">
    <property type="entry name" value="4Fe4S_Fe-S-bd"/>
</dbReference>
<keyword evidence="5" id="KW-0408">Iron</keyword>
<dbReference type="SUPFAM" id="SSF54862">
    <property type="entry name" value="4Fe-4S ferredoxins"/>
    <property type="match status" value="1"/>
</dbReference>
<dbReference type="InterPro" id="IPR011898">
    <property type="entry name" value="PorD_KorD"/>
</dbReference>
<evidence type="ECO:0000256" key="2">
    <source>
        <dbReference type="ARBA" id="ARBA00022485"/>
    </source>
</evidence>
<dbReference type="Proteomes" id="UP000525298">
    <property type="component" value="Unassembled WGS sequence"/>
</dbReference>
<feature type="domain" description="4Fe-4S ferredoxin-type" evidence="8">
    <location>
        <begin position="78"/>
        <end position="107"/>
    </location>
</feature>
<dbReference type="Pfam" id="PF00037">
    <property type="entry name" value="Fer4"/>
    <property type="match status" value="1"/>
</dbReference>
<dbReference type="GO" id="GO:0051539">
    <property type="term" value="F:4 iron, 4 sulfur cluster binding"/>
    <property type="evidence" value="ECO:0007669"/>
    <property type="project" value="UniProtKB-KW"/>
</dbReference>
<dbReference type="GO" id="GO:0046872">
    <property type="term" value="F:metal ion binding"/>
    <property type="evidence" value="ECO:0007669"/>
    <property type="project" value="UniProtKB-KW"/>
</dbReference>
<comment type="cofactor">
    <cofactor evidence="1">
        <name>[4Fe-4S] cluster</name>
        <dbReference type="ChEBI" id="CHEBI:49883"/>
    </cofactor>
</comment>
<organism evidence="9 10">
    <name type="scientific">Desulfosalsimonas propionicica</name>
    <dbReference type="NCBI Taxonomy" id="332175"/>
    <lineage>
        <taxon>Bacteria</taxon>
        <taxon>Pseudomonadati</taxon>
        <taxon>Thermodesulfobacteriota</taxon>
        <taxon>Desulfobacteria</taxon>
        <taxon>Desulfobacterales</taxon>
        <taxon>Desulfosalsimonadaceae</taxon>
        <taxon>Desulfosalsimonas</taxon>
    </lineage>
</organism>
<dbReference type="GO" id="GO:0019164">
    <property type="term" value="F:pyruvate synthase activity"/>
    <property type="evidence" value="ECO:0007669"/>
    <property type="project" value="UniProtKB-EC"/>
</dbReference>
<gene>
    <name evidence="9" type="ORF">HNR65_003070</name>
</gene>
<evidence type="ECO:0000313" key="10">
    <source>
        <dbReference type="Proteomes" id="UP000525298"/>
    </source>
</evidence>
<evidence type="ECO:0000256" key="7">
    <source>
        <dbReference type="SAM" id="MobiDB-lite"/>
    </source>
</evidence>